<reference evidence="2 3" key="1">
    <citation type="submission" date="2018-11" db="EMBL/GenBank/DDBJ databases">
        <authorList>
            <consortium name="Pathogen Informatics"/>
        </authorList>
    </citation>
    <scope>NUCLEOTIDE SEQUENCE [LARGE SCALE GENOMIC DNA]</scope>
    <source>
        <strain>Denwood</strain>
        <strain evidence="3">Zambia</strain>
    </source>
</reference>
<feature type="compositionally biased region" description="Polar residues" evidence="1">
    <location>
        <begin position="65"/>
        <end position="79"/>
    </location>
</feature>
<dbReference type="Proteomes" id="UP000269396">
    <property type="component" value="Unassembled WGS sequence"/>
</dbReference>
<feature type="non-terminal residue" evidence="2">
    <location>
        <position position="252"/>
    </location>
</feature>
<feature type="compositionally biased region" description="Low complexity" evidence="1">
    <location>
        <begin position="27"/>
        <end position="37"/>
    </location>
</feature>
<evidence type="ECO:0000256" key="1">
    <source>
        <dbReference type="SAM" id="MobiDB-lite"/>
    </source>
</evidence>
<feature type="compositionally biased region" description="Basic and acidic residues" evidence="1">
    <location>
        <begin position="48"/>
        <end position="59"/>
    </location>
</feature>
<dbReference type="AlphaFoldDB" id="A0A183PYP0"/>
<organism evidence="2 3">
    <name type="scientific">Schistosoma mattheei</name>
    <dbReference type="NCBI Taxonomy" id="31246"/>
    <lineage>
        <taxon>Eukaryota</taxon>
        <taxon>Metazoa</taxon>
        <taxon>Spiralia</taxon>
        <taxon>Lophotrochozoa</taxon>
        <taxon>Platyhelminthes</taxon>
        <taxon>Trematoda</taxon>
        <taxon>Digenea</taxon>
        <taxon>Strigeidida</taxon>
        <taxon>Schistosomatoidea</taxon>
        <taxon>Schistosomatidae</taxon>
        <taxon>Schistosoma</taxon>
    </lineage>
</organism>
<sequence length="252" mass="27835">MSDTSSDIGGHVSTTVTGNPDKTLTVSSSSSADATTDGKWMTRKHRRVGEIAKTNDRLLGESLVDSHTTPPKSQGKASSNIVVSHALDSHDSVSIKTNRKTPVVNMQALRSRSKAVNTISKVAKPLPSSIICNLEKSKDNDFAKRHAHDLLLVKYVTRNVLPEEVSGVHTAEVIRLGKWVGGETQPRRILKLVPVNFEERDIVLKNAHKTRGSNIRIRPDCPLEDRIKWKNAPTELRNRKLNGENNLTIKGF</sequence>
<feature type="compositionally biased region" description="Polar residues" evidence="1">
    <location>
        <begin position="1"/>
        <end position="26"/>
    </location>
</feature>
<evidence type="ECO:0000313" key="3">
    <source>
        <dbReference type="Proteomes" id="UP000269396"/>
    </source>
</evidence>
<proteinExistence type="predicted"/>
<evidence type="ECO:0000313" key="2">
    <source>
        <dbReference type="EMBL" id="VDP79947.1"/>
    </source>
</evidence>
<feature type="region of interest" description="Disordered" evidence="1">
    <location>
        <begin position="1"/>
        <end position="79"/>
    </location>
</feature>
<gene>
    <name evidence="2" type="ORF">SMTD_LOCUS19476</name>
</gene>
<name>A0A183PYP0_9TREM</name>
<dbReference type="EMBL" id="UZAL01042386">
    <property type="protein sequence ID" value="VDP79947.1"/>
    <property type="molecule type" value="Genomic_DNA"/>
</dbReference>
<keyword evidence="3" id="KW-1185">Reference proteome</keyword>
<accession>A0A183PYP0</accession>
<protein>
    <submittedName>
        <fullName evidence="2">Uncharacterized protein</fullName>
    </submittedName>
</protein>